<dbReference type="GeneID" id="132532969"/>
<keyword evidence="5" id="KW-0472">Membrane</keyword>
<dbReference type="PANTHER" id="PTHR23037:SF29">
    <property type="entry name" value="INTERLEUKIN-9 RECEPTOR"/>
    <property type="match status" value="1"/>
</dbReference>
<dbReference type="InterPro" id="IPR036116">
    <property type="entry name" value="FN3_sf"/>
</dbReference>
<keyword evidence="6" id="KW-0675">Receptor</keyword>
<keyword evidence="4" id="KW-1133">Transmembrane helix</keyword>
<evidence type="ECO:0000256" key="3">
    <source>
        <dbReference type="ARBA" id="ARBA00022729"/>
    </source>
</evidence>
<evidence type="ECO:0000256" key="8">
    <source>
        <dbReference type="SAM" id="MobiDB-lite"/>
    </source>
</evidence>
<dbReference type="RefSeq" id="XP_060028263.1">
    <property type="nucleotide sequence ID" value="XM_060172280.1"/>
</dbReference>
<feature type="domain" description="Fibronectin type-III" evidence="9">
    <location>
        <begin position="144"/>
        <end position="252"/>
    </location>
</feature>
<evidence type="ECO:0000256" key="4">
    <source>
        <dbReference type="ARBA" id="ARBA00022989"/>
    </source>
</evidence>
<name>A0ABM3VVA3_ERIEU</name>
<organism evidence="10 11">
    <name type="scientific">Erinaceus europaeus</name>
    <name type="common">Western European hedgehog</name>
    <dbReference type="NCBI Taxonomy" id="9365"/>
    <lineage>
        <taxon>Eukaryota</taxon>
        <taxon>Metazoa</taxon>
        <taxon>Chordata</taxon>
        <taxon>Craniata</taxon>
        <taxon>Vertebrata</taxon>
        <taxon>Euteleostomi</taxon>
        <taxon>Mammalia</taxon>
        <taxon>Eutheria</taxon>
        <taxon>Laurasiatheria</taxon>
        <taxon>Eulipotyphla</taxon>
        <taxon>Erinaceidae</taxon>
        <taxon>Erinaceinae</taxon>
        <taxon>Erinaceus</taxon>
    </lineage>
</organism>
<dbReference type="InterPro" id="IPR003961">
    <property type="entry name" value="FN3_dom"/>
</dbReference>
<reference evidence="11" key="1">
    <citation type="submission" date="2025-08" db="UniProtKB">
        <authorList>
            <consortium name="RefSeq"/>
        </authorList>
    </citation>
    <scope>IDENTIFICATION</scope>
</reference>
<dbReference type="Proteomes" id="UP001652624">
    <property type="component" value="Chromosome 15"/>
</dbReference>
<sequence>MDTGTGSSRSPAPRQHRFWAVQDKMSSWVLVHTLLCSWAGLGTEEGRAGPQVTCLNNNILRIDCCGSPELGQDAWLLFTSHQAPGSQHRCNFQAGSCTVQLPPEEVLVTSDCFSITLHRLAAGKELVSLVDPQYLPRKHVKLDPPTNLQSNVSAGHCMLTWAVSTALEPLSMLLSYELAFKRREEAWERAKHKHHILGATWLLLEAFELDPDATYEARLRMQMAEAEDDALEEERYEGQWSEWSQPVAFPSPRKGPPHPPRGQPDSTLFTVALFLLLTSLAYILCKLSPRVKRNFHQKVPSPAAFFQPLYNVHHGNFQTWIGAHSVDPQLRGCVHTAEPSAQEAIAPLTCDLTDVWRPARLPEDEGMQVGCPTEAVPTAYLPQEDWAPKNPMLEGDSSYCALCCGTEGQPPAPPENTLLPGVPPKIPSSGVCVQRLSTAWGQTPHKLPEDPQSSSFLEGHRQGPDSPEAPALPAPLPLLWREQTEASGAEA</sequence>
<dbReference type="PROSITE" id="PS01355">
    <property type="entry name" value="HEMATOPO_REC_S_F1"/>
    <property type="match status" value="1"/>
</dbReference>
<evidence type="ECO:0000256" key="6">
    <source>
        <dbReference type="ARBA" id="ARBA00023170"/>
    </source>
</evidence>
<gene>
    <name evidence="11" type="primary">LOC132532969</name>
</gene>
<evidence type="ECO:0000313" key="10">
    <source>
        <dbReference type="Proteomes" id="UP001652624"/>
    </source>
</evidence>
<keyword evidence="7" id="KW-0325">Glycoprotein</keyword>
<evidence type="ECO:0000256" key="2">
    <source>
        <dbReference type="ARBA" id="ARBA00022692"/>
    </source>
</evidence>
<dbReference type="PANTHER" id="PTHR23037">
    <property type="entry name" value="CYTOKINE RECEPTOR"/>
    <property type="match status" value="1"/>
</dbReference>
<dbReference type="SUPFAM" id="SSF49265">
    <property type="entry name" value="Fibronectin type III"/>
    <property type="match status" value="1"/>
</dbReference>
<dbReference type="InterPro" id="IPR013783">
    <property type="entry name" value="Ig-like_fold"/>
</dbReference>
<protein>
    <submittedName>
        <fullName evidence="11">Interleukin-9 receptor-like</fullName>
    </submittedName>
</protein>
<comment type="subcellular location">
    <subcellularLocation>
        <location evidence="1">Membrane</location>
        <topology evidence="1">Single-pass type I membrane protein</topology>
    </subcellularLocation>
</comment>
<evidence type="ECO:0000256" key="1">
    <source>
        <dbReference type="ARBA" id="ARBA00004479"/>
    </source>
</evidence>
<keyword evidence="10" id="KW-1185">Reference proteome</keyword>
<feature type="region of interest" description="Disordered" evidence="8">
    <location>
        <begin position="440"/>
        <end position="491"/>
    </location>
</feature>
<accession>A0ABM3VVA3</accession>
<proteinExistence type="predicted"/>
<evidence type="ECO:0000313" key="11">
    <source>
        <dbReference type="RefSeq" id="XP_060028263.1"/>
    </source>
</evidence>
<keyword evidence="3" id="KW-0732">Signal</keyword>
<evidence type="ECO:0000256" key="5">
    <source>
        <dbReference type="ARBA" id="ARBA00023136"/>
    </source>
</evidence>
<evidence type="ECO:0000256" key="7">
    <source>
        <dbReference type="ARBA" id="ARBA00023180"/>
    </source>
</evidence>
<dbReference type="InterPro" id="IPR003531">
    <property type="entry name" value="Hempt_rcpt_S_F1_CS"/>
</dbReference>
<evidence type="ECO:0000259" key="9">
    <source>
        <dbReference type="PROSITE" id="PS50853"/>
    </source>
</evidence>
<keyword evidence="2" id="KW-0812">Transmembrane</keyword>
<dbReference type="PROSITE" id="PS50853">
    <property type="entry name" value="FN3"/>
    <property type="match status" value="1"/>
</dbReference>
<dbReference type="Gene3D" id="2.60.40.10">
    <property type="entry name" value="Immunoglobulins"/>
    <property type="match status" value="1"/>
</dbReference>